<dbReference type="RefSeq" id="WP_173710678.1">
    <property type="nucleotide sequence ID" value="NZ_JABSWW010000001.1"/>
</dbReference>
<dbReference type="EMBL" id="JABSWW010000001">
    <property type="protein sequence ID" value="NRT88117.1"/>
    <property type="molecule type" value="Genomic_DNA"/>
</dbReference>
<evidence type="ECO:0000313" key="1">
    <source>
        <dbReference type="EMBL" id="NRT88117.1"/>
    </source>
</evidence>
<dbReference type="AlphaFoldDB" id="A0AAX0AYY0"/>
<reference evidence="1" key="2">
    <citation type="journal article" date="2022" name="Nat. Biotechnol.">
        <title>Carbon-negative production of acetone and isopropanol by gas fermentation at industrial pilot scale.</title>
        <authorList>
            <person name="Liew F.E."/>
            <person name="Nogle R."/>
            <person name="Abdalla T."/>
            <person name="Rasor B.J."/>
            <person name="Canter C."/>
            <person name="Jensen R.O."/>
            <person name="Wang L."/>
            <person name="Strutz J."/>
            <person name="Chirania P."/>
            <person name="De Tissera S."/>
            <person name="Mueller A.P."/>
            <person name="Ruan Z."/>
            <person name="Gao A."/>
            <person name="Tran L."/>
            <person name="Engle N.L."/>
            <person name="Bromley J.C."/>
            <person name="Daniell J."/>
            <person name="Conrado R."/>
            <person name="Tschaplinski T.J."/>
            <person name="Giannone R.J."/>
            <person name="Hettich R.L."/>
            <person name="Karim A.S."/>
            <person name="Simpson S.D."/>
            <person name="Brown S.D."/>
            <person name="Leang C."/>
            <person name="Jewett M.C."/>
            <person name="Kopke M."/>
        </authorList>
    </citation>
    <scope>NUCLEOTIDE SEQUENCE</scope>
    <source>
        <strain evidence="1">DJ080</strain>
    </source>
</reference>
<reference evidence="1" key="1">
    <citation type="submission" date="2020-05" db="EMBL/GenBank/DDBJ databases">
        <authorList>
            <person name="Brown S."/>
            <person name="Huntemann M."/>
            <person name="Clum A."/>
            <person name="Spunde A."/>
            <person name="Palaniappan K."/>
            <person name="Ritter S."/>
            <person name="Mikhailova N."/>
            <person name="Chen I.-M."/>
            <person name="Stamatis D."/>
            <person name="Reddy T."/>
            <person name="O'Malley R."/>
            <person name="Daum C."/>
            <person name="Shapiro N."/>
            <person name="Ivanova N."/>
            <person name="Kyrpides N."/>
            <person name="Woyke T."/>
        </authorList>
    </citation>
    <scope>NUCLEOTIDE SEQUENCE</scope>
    <source>
        <strain evidence="1">DJ080</strain>
    </source>
</reference>
<gene>
    <name evidence="1" type="ORF">B0H41_001796</name>
</gene>
<evidence type="ECO:0000313" key="2">
    <source>
        <dbReference type="Proteomes" id="UP001193748"/>
    </source>
</evidence>
<organism evidence="1 2">
    <name type="scientific">Clostridium beijerinckii</name>
    <name type="common">Clostridium MP</name>
    <dbReference type="NCBI Taxonomy" id="1520"/>
    <lineage>
        <taxon>Bacteria</taxon>
        <taxon>Bacillati</taxon>
        <taxon>Bacillota</taxon>
        <taxon>Clostridia</taxon>
        <taxon>Eubacteriales</taxon>
        <taxon>Clostridiaceae</taxon>
        <taxon>Clostridium</taxon>
    </lineage>
</organism>
<protein>
    <submittedName>
        <fullName evidence="1">Uncharacterized protein</fullName>
    </submittedName>
</protein>
<sequence length="206" mass="23653">MSLVDVFLDNKHFALVCGDTNLKKPDGSKSKIAKVLRSSNNIIFGFTGDVKNNVEFFSPFLTNELKINEDVIRNFEYTDIINILNSKHGEYISNTMLSSNFDICSIIVGFDGLKFRGMRYCISSKDKSYKELGNQESGIEITHLGKEEHLNTFIELNEERLKELRKQNLEPSIEDLIHVFQETINIGSKFDETINNIMCHDIIYLE</sequence>
<comment type="caution">
    <text evidence="1">The sequence shown here is derived from an EMBL/GenBank/DDBJ whole genome shotgun (WGS) entry which is preliminary data.</text>
</comment>
<accession>A0AAX0AYY0</accession>
<dbReference type="Proteomes" id="UP001193748">
    <property type="component" value="Unassembled WGS sequence"/>
</dbReference>
<name>A0AAX0AYY0_CLOBE</name>
<proteinExistence type="predicted"/>